<feature type="region of interest" description="Disordered" evidence="3">
    <location>
        <begin position="204"/>
        <end position="223"/>
    </location>
</feature>
<feature type="region of interest" description="Disordered" evidence="3">
    <location>
        <begin position="534"/>
        <end position="579"/>
    </location>
</feature>
<evidence type="ECO:0000256" key="4">
    <source>
        <dbReference type="SAM" id="Phobius"/>
    </source>
</evidence>
<keyword evidence="4" id="KW-0472">Membrane</keyword>
<gene>
    <name evidence="5" type="ORF">IWQ62_000278</name>
</gene>
<feature type="compositionally biased region" description="Basic and acidic residues" evidence="3">
    <location>
        <begin position="96"/>
        <end position="106"/>
    </location>
</feature>
<feature type="compositionally biased region" description="Polar residues" evidence="3">
    <location>
        <begin position="838"/>
        <end position="858"/>
    </location>
</feature>
<feature type="compositionally biased region" description="Polar residues" evidence="3">
    <location>
        <begin position="761"/>
        <end position="782"/>
    </location>
</feature>
<dbReference type="Gene3D" id="1.10.287.1490">
    <property type="match status" value="1"/>
</dbReference>
<feature type="region of interest" description="Disordered" evidence="3">
    <location>
        <begin position="838"/>
        <end position="868"/>
    </location>
</feature>
<evidence type="ECO:0000313" key="5">
    <source>
        <dbReference type="EMBL" id="KAJ1969967.1"/>
    </source>
</evidence>
<feature type="coiled-coil region" evidence="2">
    <location>
        <begin position="319"/>
        <end position="511"/>
    </location>
</feature>
<dbReference type="OrthoDB" id="432685at2759"/>
<feature type="compositionally biased region" description="Polar residues" evidence="3">
    <location>
        <begin position="537"/>
        <end position="559"/>
    </location>
</feature>
<feature type="region of interest" description="Disordered" evidence="3">
    <location>
        <begin position="756"/>
        <end position="786"/>
    </location>
</feature>
<proteinExistence type="predicted"/>
<evidence type="ECO:0000256" key="2">
    <source>
        <dbReference type="SAM" id="Coils"/>
    </source>
</evidence>
<keyword evidence="1 2" id="KW-0175">Coiled coil</keyword>
<dbReference type="GO" id="GO:0005856">
    <property type="term" value="C:cytoskeleton"/>
    <property type="evidence" value="ECO:0007669"/>
    <property type="project" value="TreeGrafter"/>
</dbReference>
<dbReference type="PANTHER" id="PTHR32083">
    <property type="entry name" value="CILIA AND FLAGELLA-ASSOCIATED PROTEIN 58-RELATED"/>
    <property type="match status" value="1"/>
</dbReference>
<feature type="region of interest" description="Disordered" evidence="3">
    <location>
        <begin position="94"/>
        <end position="133"/>
    </location>
</feature>
<dbReference type="EMBL" id="JANBPY010000011">
    <property type="protein sequence ID" value="KAJ1969967.1"/>
    <property type="molecule type" value="Genomic_DNA"/>
</dbReference>
<evidence type="ECO:0000256" key="3">
    <source>
        <dbReference type="SAM" id="MobiDB-lite"/>
    </source>
</evidence>
<keyword evidence="4" id="KW-0812">Transmembrane</keyword>
<dbReference type="Proteomes" id="UP001150925">
    <property type="component" value="Unassembled WGS sequence"/>
</dbReference>
<dbReference type="PANTHER" id="PTHR32083:SF48">
    <property type="entry name" value="TRANS-GOLGI NETWORK-LOCALIZED SYP41-INTERACTING PROTEIN 1"/>
    <property type="match status" value="1"/>
</dbReference>
<accession>A0A9W8E572</accession>
<name>A0A9W8E572_9FUNG</name>
<sequence>MAESVVPAHLPEEMAGFSKRTQRFVNKLFERCSPTASSVPMTDLTQALSLVEDELGQHIIPPALKGQFLSFAQTAPTAPVTRPELAGLIEALTKPKGGEDQAESDRLVPGATNDAPDRMVGERTPAGSGRVDKFSPFANRIRAEKPMSVVSSKQAAKATMRRLAIPDRLSDNDDDLDNIDNDVGTQKMTMDYRRSSLGLDSLMEGHTSPISPQGGGNSWSASPSQVIEDSMLHKPSMYQTPGPAQHSQMGSPTSSLATTRRLSDTFSPSEINDHRSTNHFFRTVSPPRSLLESLDAESFARQREQTIKAENTAFNEIMLSRHRVQIDQLKKQHERKMHRVLRDHENEIQKMVVRIDEIRSELSTKRREISDLTNKDTKNSMQINSLETEVSRLTKEMSNLHATYTELKKQHELKCTELDELKHNLDIKEQEILDLMENHHEVVDNFDRVMAERKSLEVQVHQLEHRLEATHDLQTELEAIEAEKAMLQVTVDQLQVDLENATQMAQQAQGTAEAVTAVPVASASLTLRGELAASGQLPDTGSSPLADQHHGGSTYTSPSKEGRPDLRSPKTGFPGALEGFPTESEVVAKLVQEKQRFREQLREAMSYYYSIQKDLQDTRESHRRDLERMKAWFTTLYEQLPQLANSSNPDSDETSRAPDLIIDPRSLDMKSFTSAVSQLITTLRQEGQHVQADQLSQDLLQLVVEFSQTNWTNRSIFQPEEEEDTESTTCPVQPTVVHGISLQSFRQGLRQRKLYSRPSLGDSTKSGSNPPEDTATPPTSAEDSAKVLVPRRSNKGFSTCQITTFVLYTLVVYFMGYLTILFTNHMAVEREFRPTAGQPASFQSPIGQTDHSTPNLYESPSAGGHPWLQAATGKDPKMLEIQDNMPPIPSHQRPAHVKRARTTEIFMYWLETLLYNDRTPQVPT</sequence>
<evidence type="ECO:0000313" key="6">
    <source>
        <dbReference type="Proteomes" id="UP001150925"/>
    </source>
</evidence>
<dbReference type="AlphaFoldDB" id="A0A9W8E572"/>
<protein>
    <submittedName>
        <fullName evidence="5">Uncharacterized protein</fullName>
    </submittedName>
</protein>
<organism evidence="5 6">
    <name type="scientific">Dispira parvispora</name>
    <dbReference type="NCBI Taxonomy" id="1520584"/>
    <lineage>
        <taxon>Eukaryota</taxon>
        <taxon>Fungi</taxon>
        <taxon>Fungi incertae sedis</taxon>
        <taxon>Zoopagomycota</taxon>
        <taxon>Kickxellomycotina</taxon>
        <taxon>Dimargaritomycetes</taxon>
        <taxon>Dimargaritales</taxon>
        <taxon>Dimargaritaceae</taxon>
        <taxon>Dispira</taxon>
    </lineage>
</organism>
<keyword evidence="6" id="KW-1185">Reference proteome</keyword>
<evidence type="ECO:0000256" key="1">
    <source>
        <dbReference type="ARBA" id="ARBA00023054"/>
    </source>
</evidence>
<feature type="transmembrane region" description="Helical" evidence="4">
    <location>
        <begin position="805"/>
        <end position="823"/>
    </location>
</feature>
<reference evidence="5" key="1">
    <citation type="submission" date="2022-07" db="EMBL/GenBank/DDBJ databases">
        <title>Phylogenomic reconstructions and comparative analyses of Kickxellomycotina fungi.</title>
        <authorList>
            <person name="Reynolds N.K."/>
            <person name="Stajich J.E."/>
            <person name="Barry K."/>
            <person name="Grigoriev I.V."/>
            <person name="Crous P."/>
            <person name="Smith M.E."/>
        </authorList>
    </citation>
    <scope>NUCLEOTIDE SEQUENCE</scope>
    <source>
        <strain evidence="5">RSA 1196</strain>
    </source>
</reference>
<keyword evidence="4" id="KW-1133">Transmembrane helix</keyword>
<comment type="caution">
    <text evidence="5">The sequence shown here is derived from an EMBL/GenBank/DDBJ whole genome shotgun (WGS) entry which is preliminary data.</text>
</comment>